<dbReference type="AlphaFoldDB" id="G7K4P3"/>
<accession>G7K4P3</accession>
<evidence type="ECO:0000313" key="1">
    <source>
        <dbReference type="EMBL" id="AET00759.1"/>
    </source>
</evidence>
<evidence type="ECO:0000313" key="2">
    <source>
        <dbReference type="EnsemblPlants" id="AET00759"/>
    </source>
</evidence>
<gene>
    <name evidence="1" type="ordered locus">MTR_5g095610</name>
</gene>
<dbReference type="EnsemblPlants" id="AET00759">
    <property type="protein sequence ID" value="AET00759"/>
    <property type="gene ID" value="MTR_5g095610"/>
</dbReference>
<reference evidence="1 3" key="2">
    <citation type="journal article" date="2014" name="BMC Genomics">
        <title>An improved genome release (version Mt4.0) for the model legume Medicago truncatula.</title>
        <authorList>
            <person name="Tang H."/>
            <person name="Krishnakumar V."/>
            <person name="Bidwell S."/>
            <person name="Rosen B."/>
            <person name="Chan A."/>
            <person name="Zhou S."/>
            <person name="Gentzbittel L."/>
            <person name="Childs K.L."/>
            <person name="Yandell M."/>
            <person name="Gundlach H."/>
            <person name="Mayer K.F."/>
            <person name="Schwartz D.C."/>
            <person name="Town C.D."/>
        </authorList>
    </citation>
    <scope>GENOME REANNOTATION</scope>
    <source>
        <strain evidence="2 3">cv. Jemalong A17</strain>
    </source>
</reference>
<name>G7K4P3_MEDTR</name>
<reference evidence="1 3" key="1">
    <citation type="journal article" date="2011" name="Nature">
        <title>The Medicago genome provides insight into the evolution of rhizobial symbioses.</title>
        <authorList>
            <person name="Young N.D."/>
            <person name="Debelle F."/>
            <person name="Oldroyd G.E."/>
            <person name="Geurts R."/>
            <person name="Cannon S.B."/>
            <person name="Udvardi M.K."/>
            <person name="Benedito V.A."/>
            <person name="Mayer K.F."/>
            <person name="Gouzy J."/>
            <person name="Schoof H."/>
            <person name="Van de Peer Y."/>
            <person name="Proost S."/>
            <person name="Cook D.R."/>
            <person name="Meyers B.C."/>
            <person name="Spannagl M."/>
            <person name="Cheung F."/>
            <person name="De Mita S."/>
            <person name="Krishnakumar V."/>
            <person name="Gundlach H."/>
            <person name="Zhou S."/>
            <person name="Mudge J."/>
            <person name="Bharti A.K."/>
            <person name="Murray J.D."/>
            <person name="Naoumkina M.A."/>
            <person name="Rosen B."/>
            <person name="Silverstein K.A."/>
            <person name="Tang H."/>
            <person name="Rombauts S."/>
            <person name="Zhao P.X."/>
            <person name="Zhou P."/>
            <person name="Barbe V."/>
            <person name="Bardou P."/>
            <person name="Bechner M."/>
            <person name="Bellec A."/>
            <person name="Berger A."/>
            <person name="Berges H."/>
            <person name="Bidwell S."/>
            <person name="Bisseling T."/>
            <person name="Choisne N."/>
            <person name="Couloux A."/>
            <person name="Denny R."/>
            <person name="Deshpande S."/>
            <person name="Dai X."/>
            <person name="Doyle J.J."/>
            <person name="Dudez A.M."/>
            <person name="Farmer A.D."/>
            <person name="Fouteau S."/>
            <person name="Franken C."/>
            <person name="Gibelin C."/>
            <person name="Gish J."/>
            <person name="Goldstein S."/>
            <person name="Gonzalez A.J."/>
            <person name="Green P.J."/>
            <person name="Hallab A."/>
            <person name="Hartog M."/>
            <person name="Hua A."/>
            <person name="Humphray S.J."/>
            <person name="Jeong D.H."/>
            <person name="Jing Y."/>
            <person name="Jocker A."/>
            <person name="Kenton S.M."/>
            <person name="Kim D.J."/>
            <person name="Klee K."/>
            <person name="Lai H."/>
            <person name="Lang C."/>
            <person name="Lin S."/>
            <person name="Macmil S.L."/>
            <person name="Magdelenat G."/>
            <person name="Matthews L."/>
            <person name="McCorrison J."/>
            <person name="Monaghan E.L."/>
            <person name="Mun J.H."/>
            <person name="Najar F.Z."/>
            <person name="Nicholson C."/>
            <person name="Noirot C."/>
            <person name="O'Bleness M."/>
            <person name="Paule C.R."/>
            <person name="Poulain J."/>
            <person name="Prion F."/>
            <person name="Qin B."/>
            <person name="Qu C."/>
            <person name="Retzel E.F."/>
            <person name="Riddle C."/>
            <person name="Sallet E."/>
            <person name="Samain S."/>
            <person name="Samson N."/>
            <person name="Sanders I."/>
            <person name="Saurat O."/>
            <person name="Scarpelli C."/>
            <person name="Schiex T."/>
            <person name="Segurens B."/>
            <person name="Severin A.J."/>
            <person name="Sherrier D.J."/>
            <person name="Shi R."/>
            <person name="Sims S."/>
            <person name="Singer S.R."/>
            <person name="Sinharoy S."/>
            <person name="Sterck L."/>
            <person name="Viollet A."/>
            <person name="Wang B.B."/>
            <person name="Wang K."/>
            <person name="Wang M."/>
            <person name="Wang X."/>
            <person name="Warfsmann J."/>
            <person name="Weissenbach J."/>
            <person name="White D.D."/>
            <person name="White J.D."/>
            <person name="Wiley G.B."/>
            <person name="Wincker P."/>
            <person name="Xing Y."/>
            <person name="Yang L."/>
            <person name="Yao Z."/>
            <person name="Ying F."/>
            <person name="Zhai J."/>
            <person name="Zhou L."/>
            <person name="Zuber A."/>
            <person name="Denarie J."/>
            <person name="Dixon R.A."/>
            <person name="May G.D."/>
            <person name="Schwartz D.C."/>
            <person name="Rogers J."/>
            <person name="Quetier F."/>
            <person name="Town C.D."/>
            <person name="Roe B.A."/>
        </authorList>
    </citation>
    <scope>NUCLEOTIDE SEQUENCE [LARGE SCALE GENOMIC DNA]</scope>
    <source>
        <strain evidence="1">A17</strain>
        <strain evidence="2 3">cv. Jemalong A17</strain>
    </source>
</reference>
<keyword evidence="3" id="KW-1185">Reference proteome</keyword>
<organism evidence="1 3">
    <name type="scientific">Medicago truncatula</name>
    <name type="common">Barrel medic</name>
    <name type="synonym">Medicago tribuloides</name>
    <dbReference type="NCBI Taxonomy" id="3880"/>
    <lineage>
        <taxon>Eukaryota</taxon>
        <taxon>Viridiplantae</taxon>
        <taxon>Streptophyta</taxon>
        <taxon>Embryophyta</taxon>
        <taxon>Tracheophyta</taxon>
        <taxon>Spermatophyta</taxon>
        <taxon>Magnoliopsida</taxon>
        <taxon>eudicotyledons</taxon>
        <taxon>Gunneridae</taxon>
        <taxon>Pentapetalae</taxon>
        <taxon>rosids</taxon>
        <taxon>fabids</taxon>
        <taxon>Fabales</taxon>
        <taxon>Fabaceae</taxon>
        <taxon>Papilionoideae</taxon>
        <taxon>50 kb inversion clade</taxon>
        <taxon>NPAAA clade</taxon>
        <taxon>Hologalegina</taxon>
        <taxon>IRL clade</taxon>
        <taxon>Trifolieae</taxon>
        <taxon>Medicago</taxon>
    </lineage>
</organism>
<dbReference type="EMBL" id="CM001221">
    <property type="protein sequence ID" value="AET00759.1"/>
    <property type="molecule type" value="Genomic_DNA"/>
</dbReference>
<dbReference type="HOGENOM" id="CLU_2816295_0_0_1"/>
<sequence length="67" mass="7468">MSDEVRMWWKVVAGADMVVAQLILVMESNINVGEILEDTSKFRGTYSQVTRQKLHNIAVIGGSFVVV</sequence>
<reference evidence="2" key="3">
    <citation type="submission" date="2015-04" db="UniProtKB">
        <authorList>
            <consortium name="EnsemblPlants"/>
        </authorList>
    </citation>
    <scope>IDENTIFICATION</scope>
    <source>
        <strain evidence="2">cv. Jemalong A17</strain>
    </source>
</reference>
<evidence type="ECO:0000313" key="3">
    <source>
        <dbReference type="Proteomes" id="UP000002051"/>
    </source>
</evidence>
<protein>
    <submittedName>
        <fullName evidence="1 2">Uncharacterized protein</fullName>
    </submittedName>
</protein>
<proteinExistence type="predicted"/>
<dbReference type="Proteomes" id="UP000002051">
    <property type="component" value="Chromosome 5"/>
</dbReference>
<dbReference type="PaxDb" id="3880-AET00759"/>